<dbReference type="InterPro" id="IPR008278">
    <property type="entry name" value="4-PPantetheinyl_Trfase_dom"/>
</dbReference>
<dbReference type="GO" id="GO:0019878">
    <property type="term" value="P:lysine biosynthetic process via aminoadipic acid"/>
    <property type="evidence" value="ECO:0007669"/>
    <property type="project" value="TreeGrafter"/>
</dbReference>
<dbReference type="EC" id="2.7.8.-" evidence="4"/>
<protein>
    <submittedName>
        <fullName evidence="4">Phosphopantetheinyl transferase</fullName>
        <ecNumber evidence="4">2.7.8.-</ecNumber>
    </submittedName>
</protein>
<dbReference type="GO" id="GO:0000287">
    <property type="term" value="F:magnesium ion binding"/>
    <property type="evidence" value="ECO:0007669"/>
    <property type="project" value="InterPro"/>
</dbReference>
<dbReference type="PANTHER" id="PTHR12215">
    <property type="entry name" value="PHOSPHOPANTETHEINE TRANSFERASE"/>
    <property type="match status" value="1"/>
</dbReference>
<dbReference type="Proteomes" id="UP000217545">
    <property type="component" value="Chromosome"/>
</dbReference>
<organism evidence="4 5">
    <name type="scientific">Phaeobacter gallaeciensis</name>
    <dbReference type="NCBI Taxonomy" id="60890"/>
    <lineage>
        <taxon>Bacteria</taxon>
        <taxon>Pseudomonadati</taxon>
        <taxon>Pseudomonadota</taxon>
        <taxon>Alphaproteobacteria</taxon>
        <taxon>Rhodobacterales</taxon>
        <taxon>Roseobacteraceae</taxon>
        <taxon>Phaeobacter</taxon>
    </lineage>
</organism>
<gene>
    <name evidence="4" type="ORF">PhaeoP63_02013</name>
</gene>
<dbReference type="EMBL" id="CP010784">
    <property type="protein sequence ID" value="ATF06082.1"/>
    <property type="molecule type" value="Genomic_DNA"/>
</dbReference>
<dbReference type="InterPro" id="IPR050559">
    <property type="entry name" value="P-Pant_transferase_sf"/>
</dbReference>
<evidence type="ECO:0000313" key="5">
    <source>
        <dbReference type="Proteomes" id="UP000217545"/>
    </source>
</evidence>
<dbReference type="AlphaFoldDB" id="A0AAC9Z987"/>
<evidence type="ECO:0000313" key="4">
    <source>
        <dbReference type="EMBL" id="ATF06082.1"/>
    </source>
</evidence>
<keyword evidence="2 4" id="KW-0808">Transferase</keyword>
<comment type="similarity">
    <text evidence="1">Belongs to the P-Pant transferase superfamily. Gsp/Sfp/HetI/AcpT family.</text>
</comment>
<evidence type="ECO:0000259" key="3">
    <source>
        <dbReference type="Pfam" id="PF01648"/>
    </source>
</evidence>
<dbReference type="Gene3D" id="3.90.470.20">
    <property type="entry name" value="4'-phosphopantetheinyl transferase domain"/>
    <property type="match status" value="2"/>
</dbReference>
<name>A0AAC9Z987_9RHOB</name>
<reference evidence="4 5" key="1">
    <citation type="journal article" date="2017" name="Front. Microbiol.">
        <title>Phaeobacter piscinae sp. nov., a species of the Roseobacter group and potential aquaculture probiont.</title>
        <authorList>
            <person name="Sonnenschein E.C."/>
            <person name="Phippen C.B.W."/>
            <person name="Nielsen K.F."/>
            <person name="Mateiu R.V."/>
            <person name="Melchiorsen J."/>
            <person name="Gram L."/>
            <person name="Overmann J."/>
            <person name="Freese H.M."/>
        </authorList>
    </citation>
    <scope>NUCLEOTIDE SEQUENCE [LARGE SCALE GENOMIC DNA]</scope>
    <source>
        <strain evidence="4 5">P63</strain>
    </source>
</reference>
<dbReference type="SUPFAM" id="SSF56214">
    <property type="entry name" value="4'-phosphopantetheinyl transferase"/>
    <property type="match status" value="2"/>
</dbReference>
<dbReference type="PANTHER" id="PTHR12215:SF10">
    <property type="entry name" value="L-AMINOADIPATE-SEMIALDEHYDE DEHYDROGENASE-PHOSPHOPANTETHEINYL TRANSFERASE"/>
    <property type="match status" value="1"/>
</dbReference>
<dbReference type="InterPro" id="IPR037143">
    <property type="entry name" value="4-PPantetheinyl_Trfase_dom_sf"/>
</dbReference>
<dbReference type="GO" id="GO:0005829">
    <property type="term" value="C:cytosol"/>
    <property type="evidence" value="ECO:0007669"/>
    <property type="project" value="TreeGrafter"/>
</dbReference>
<accession>A0AAC9Z987</accession>
<feature type="domain" description="4'-phosphopantetheinyl transferase" evidence="3">
    <location>
        <begin position="122"/>
        <end position="226"/>
    </location>
</feature>
<evidence type="ECO:0000256" key="1">
    <source>
        <dbReference type="ARBA" id="ARBA00010990"/>
    </source>
</evidence>
<sequence length="240" mass="26091">MKRDVSTHRPGARRSAIRPGEVHLWQGALGRSDISDLDLSLLSHSEHLRLNDLSRPEARVLYAASHVALRRVLATYTGCPGAALIFKTVAGGKPALVDAGGLEFNLSHSDRMWLIAVTRCNPIGVDIEAVRQGRRSDAVARRYFAPEENEALAACSDGSRPAQFAQIWALKEAYVKARGQGLALPLTAFAVRFQAGQATLLRCENETPADWSMSGWTPAPGYRAALAVKSPIDQICHLDL</sequence>
<evidence type="ECO:0000256" key="2">
    <source>
        <dbReference type="ARBA" id="ARBA00022679"/>
    </source>
</evidence>
<proteinExistence type="inferred from homology"/>
<dbReference type="GO" id="GO:0008897">
    <property type="term" value="F:holo-[acyl-carrier-protein] synthase activity"/>
    <property type="evidence" value="ECO:0007669"/>
    <property type="project" value="InterPro"/>
</dbReference>
<dbReference type="Pfam" id="PF01648">
    <property type="entry name" value="ACPS"/>
    <property type="match status" value="1"/>
</dbReference>